<dbReference type="EMBL" id="JAZBJO010000037">
    <property type="protein sequence ID" value="MEE4597604.1"/>
    <property type="molecule type" value="Genomic_DNA"/>
</dbReference>
<evidence type="ECO:0000313" key="2">
    <source>
        <dbReference type="Proteomes" id="UP001354709"/>
    </source>
</evidence>
<name>A0ABU7QB75_9ACTN</name>
<gene>
    <name evidence="1" type="ORF">V2J94_37980</name>
</gene>
<evidence type="ECO:0000313" key="1">
    <source>
        <dbReference type="EMBL" id="MEE4597604.1"/>
    </source>
</evidence>
<comment type="caution">
    <text evidence="1">The sequence shown here is derived from an EMBL/GenBank/DDBJ whole genome shotgun (WGS) entry which is preliminary data.</text>
</comment>
<keyword evidence="2" id="KW-1185">Reference proteome</keyword>
<reference evidence="1 2" key="1">
    <citation type="submission" date="2023-11" db="EMBL/GenBank/DDBJ databases">
        <title>30 novel species of actinomycetes from the DSMZ collection.</title>
        <authorList>
            <person name="Nouioui I."/>
        </authorList>
    </citation>
    <scope>NUCLEOTIDE SEQUENCE [LARGE SCALE GENOMIC DNA]</scope>
    <source>
        <strain evidence="1 2">DSM 41524</strain>
    </source>
</reference>
<proteinExistence type="predicted"/>
<dbReference type="RefSeq" id="WP_330814346.1">
    <property type="nucleotide sequence ID" value="NZ_JAZBJO010000037.1"/>
</dbReference>
<sequence length="207" mass="22778">MTTLPRSMRNHWWWRPGWSVGRRFYTWHLTFEGQHDVHRLAAEYRAGLGPLGPALTPIPDRWLHLTMQGIGFVNEVAERDVKAVVEAARARLLAVPAFDLQLGPEVIDPEAVLLPAHPSEPVQDVRDAIRAAIGDVLGEVPESADGFRPHVSVAYSAADGPAAPVSKALAALDARPAHARITTAELIVIHRDNLMYEWEPYATAPLG</sequence>
<accession>A0ABU7QB75</accession>
<dbReference type="Proteomes" id="UP001354709">
    <property type="component" value="Unassembled WGS sequence"/>
</dbReference>
<dbReference type="Gene3D" id="3.90.1140.10">
    <property type="entry name" value="Cyclic phosphodiesterase"/>
    <property type="match status" value="1"/>
</dbReference>
<dbReference type="Pfam" id="PF13563">
    <property type="entry name" value="2_5_RNA_ligase2"/>
    <property type="match status" value="1"/>
</dbReference>
<dbReference type="GO" id="GO:0016874">
    <property type="term" value="F:ligase activity"/>
    <property type="evidence" value="ECO:0007669"/>
    <property type="project" value="UniProtKB-KW"/>
</dbReference>
<dbReference type="SUPFAM" id="SSF55144">
    <property type="entry name" value="LigT-like"/>
    <property type="match status" value="1"/>
</dbReference>
<protein>
    <submittedName>
        <fullName evidence="1">2'-5' RNA ligase family protein</fullName>
    </submittedName>
</protein>
<organism evidence="1 2">
    <name type="scientific">Streptomyces asiaticus subsp. ignotus</name>
    <dbReference type="NCBI Taxonomy" id="3098222"/>
    <lineage>
        <taxon>Bacteria</taxon>
        <taxon>Bacillati</taxon>
        <taxon>Actinomycetota</taxon>
        <taxon>Actinomycetes</taxon>
        <taxon>Kitasatosporales</taxon>
        <taxon>Streptomycetaceae</taxon>
        <taxon>Streptomyces</taxon>
        <taxon>Streptomyces violaceusniger group</taxon>
    </lineage>
</organism>
<keyword evidence="1" id="KW-0436">Ligase</keyword>
<dbReference type="InterPro" id="IPR009097">
    <property type="entry name" value="Cyclic_Pdiesterase"/>
</dbReference>